<dbReference type="Proteomes" id="UP000443353">
    <property type="component" value="Unassembled WGS sequence"/>
</dbReference>
<dbReference type="InterPro" id="IPR018060">
    <property type="entry name" value="HTH_AraC"/>
</dbReference>
<proteinExistence type="predicted"/>
<sequence>MMHRKPRSAASSSPAWDASSVSSAWRLISNRKPSWVMTKHSETRLLDLVEQAMRGAEPGNLDLATGLPWLWLIRRPAPTPAGRGILAPSVCLLVQGEKEMLVGSQVLRYGPGCYVQAGVAMPVSGQVIRATDAAPYYGIRVDIDPKEVAAFVLEMGLQLPLADADPPAITVERADDAMLDVFVRLLRLLDRPRDLAVLGRLLKQELIYHLVTAPGGATLSRGVVGGQRERAVGEAIQWIRTHYNEPLSIDALARTVHMSPSVLHRRFKAATVMSPLQYQKQVRLLEARKMLMSGDVEAASVAYEVGYESPSQFSREYRRLFGAPPLKDAEQLRRQPASAI</sequence>
<dbReference type="Gene3D" id="1.10.10.60">
    <property type="entry name" value="Homeodomain-like"/>
    <property type="match status" value="1"/>
</dbReference>
<reference evidence="4 5" key="1">
    <citation type="submission" date="2019-12" db="EMBL/GenBank/DDBJ databases">
        <authorList>
            <person name="Li C."/>
            <person name="Zhao J."/>
        </authorList>
    </citation>
    <scope>NUCLEOTIDE SEQUENCE [LARGE SCALE GENOMIC DNA]</scope>
    <source>
        <strain evidence="4 5">NEAU-DD11</strain>
    </source>
</reference>
<dbReference type="Pfam" id="PF06719">
    <property type="entry name" value="AraC_N"/>
    <property type="match status" value="1"/>
</dbReference>
<organism evidence="4 5">
    <name type="scientific">Massilia cellulosiltytica</name>
    <dbReference type="NCBI Taxonomy" id="2683234"/>
    <lineage>
        <taxon>Bacteria</taxon>
        <taxon>Pseudomonadati</taxon>
        <taxon>Pseudomonadota</taxon>
        <taxon>Betaproteobacteria</taxon>
        <taxon>Burkholderiales</taxon>
        <taxon>Oxalobacteraceae</taxon>
        <taxon>Telluria group</taxon>
        <taxon>Massilia</taxon>
    </lineage>
</organism>
<keyword evidence="5" id="KW-1185">Reference proteome</keyword>
<dbReference type="SMART" id="SM00342">
    <property type="entry name" value="HTH_ARAC"/>
    <property type="match status" value="1"/>
</dbReference>
<keyword evidence="2" id="KW-0804">Transcription</keyword>
<dbReference type="PROSITE" id="PS01124">
    <property type="entry name" value="HTH_ARAC_FAMILY_2"/>
    <property type="match status" value="1"/>
</dbReference>
<evidence type="ECO:0000313" key="5">
    <source>
        <dbReference type="Proteomes" id="UP000443353"/>
    </source>
</evidence>
<dbReference type="AlphaFoldDB" id="A0A7X3G6U9"/>
<evidence type="ECO:0000256" key="2">
    <source>
        <dbReference type="ARBA" id="ARBA00023163"/>
    </source>
</evidence>
<dbReference type="SUPFAM" id="SSF46689">
    <property type="entry name" value="Homeodomain-like"/>
    <property type="match status" value="2"/>
</dbReference>
<protein>
    <submittedName>
        <fullName evidence="4">Helix-turn-helix domain-containing protein</fullName>
    </submittedName>
</protein>
<name>A0A7X3G6U9_9BURK</name>
<keyword evidence="1" id="KW-0805">Transcription regulation</keyword>
<dbReference type="PANTHER" id="PTHR43436:SF1">
    <property type="entry name" value="TRANSCRIPTIONAL REGULATORY PROTEIN"/>
    <property type="match status" value="1"/>
</dbReference>
<dbReference type="InterPro" id="IPR009594">
    <property type="entry name" value="Tscrpt_reg_HTH_AraC_N"/>
</dbReference>
<feature type="domain" description="HTH araC/xylS-type" evidence="3">
    <location>
        <begin position="233"/>
        <end position="331"/>
    </location>
</feature>
<dbReference type="InterPro" id="IPR009057">
    <property type="entry name" value="Homeodomain-like_sf"/>
</dbReference>
<dbReference type="EMBL" id="WSES01000020">
    <property type="protein sequence ID" value="MVW64555.1"/>
    <property type="molecule type" value="Genomic_DNA"/>
</dbReference>
<accession>A0A7X3G6U9</accession>
<dbReference type="PANTHER" id="PTHR43436">
    <property type="entry name" value="ARAC-FAMILY TRANSCRIPTIONAL REGULATOR"/>
    <property type="match status" value="1"/>
</dbReference>
<dbReference type="GO" id="GO:0043565">
    <property type="term" value="F:sequence-specific DNA binding"/>
    <property type="evidence" value="ECO:0007669"/>
    <property type="project" value="InterPro"/>
</dbReference>
<dbReference type="GO" id="GO:0003700">
    <property type="term" value="F:DNA-binding transcription factor activity"/>
    <property type="evidence" value="ECO:0007669"/>
    <property type="project" value="InterPro"/>
</dbReference>
<evidence type="ECO:0000313" key="4">
    <source>
        <dbReference type="EMBL" id="MVW64555.1"/>
    </source>
</evidence>
<evidence type="ECO:0000259" key="3">
    <source>
        <dbReference type="PROSITE" id="PS01124"/>
    </source>
</evidence>
<comment type="caution">
    <text evidence="4">The sequence shown here is derived from an EMBL/GenBank/DDBJ whole genome shotgun (WGS) entry which is preliminary data.</text>
</comment>
<dbReference type="Pfam" id="PF12833">
    <property type="entry name" value="HTH_18"/>
    <property type="match status" value="1"/>
</dbReference>
<gene>
    <name evidence="4" type="ORF">GPY61_32055</name>
</gene>
<evidence type="ECO:0000256" key="1">
    <source>
        <dbReference type="ARBA" id="ARBA00023015"/>
    </source>
</evidence>